<feature type="transmembrane region" description="Helical" evidence="5">
    <location>
        <begin position="73"/>
        <end position="93"/>
    </location>
</feature>
<keyword evidence="2 5" id="KW-0812">Transmembrane</keyword>
<sequence>MMDNFWLLIAIGFTIGTVGTLIGAGGGFILVPLLLIFHPELDPETITAISMAVVAANSISGTSAYMYNKRVDYKAGLIFAVCTIPGSILGVWTTKIIPRGTFDIAFSIILVSLAIFLFIKGGKGKPQSKVVLEHKGWVHQKLTDRSGETHEYSYDLRKGTFLSVVVGYLSPIMGIGGGIIHVPAMVEWLRFPVHIATATSHFILAIMASATVATHFFEGTYGDAQVQHLVLGLVIGIIPGAQVGAILSHKIHGKSIIRALAICLVLVGVRILVGSL</sequence>
<feature type="transmembrane region" description="Helical" evidence="5">
    <location>
        <begin position="161"/>
        <end position="183"/>
    </location>
</feature>
<keyword evidence="7" id="KW-1185">Reference proteome</keyword>
<comment type="similarity">
    <text evidence="5">Belongs to the 4-toluene sulfonate uptake permease (TSUP) (TC 2.A.102) family.</text>
</comment>
<feature type="transmembrane region" description="Helical" evidence="5">
    <location>
        <begin position="48"/>
        <end position="67"/>
    </location>
</feature>
<dbReference type="PANTHER" id="PTHR43701">
    <property type="entry name" value="MEMBRANE TRANSPORTER PROTEIN MJ0441-RELATED"/>
    <property type="match status" value="1"/>
</dbReference>
<feature type="transmembrane region" description="Helical" evidence="5">
    <location>
        <begin position="255"/>
        <end position="273"/>
    </location>
</feature>
<dbReference type="AlphaFoldDB" id="A0A7Y8Y3W9"/>
<feature type="transmembrane region" description="Helical" evidence="5">
    <location>
        <begin position="195"/>
        <end position="217"/>
    </location>
</feature>
<keyword evidence="3 5" id="KW-1133">Transmembrane helix</keyword>
<proteinExistence type="inferred from homology"/>
<comment type="caution">
    <text evidence="6">The sequence shown here is derived from an EMBL/GenBank/DDBJ whole genome shotgun (WGS) entry which is preliminary data.</text>
</comment>
<feature type="transmembrane region" description="Helical" evidence="5">
    <location>
        <begin position="229"/>
        <end position="248"/>
    </location>
</feature>
<keyword evidence="5" id="KW-1003">Cell membrane</keyword>
<reference evidence="6 7" key="1">
    <citation type="submission" date="2020-07" db="EMBL/GenBank/DDBJ databases">
        <authorList>
            <person name="Sun Q."/>
        </authorList>
    </citation>
    <scope>NUCLEOTIDE SEQUENCE [LARGE SCALE GENOMIC DNA]</scope>
    <source>
        <strain evidence="6 7">MAH-1</strain>
    </source>
</reference>
<feature type="transmembrane region" description="Helical" evidence="5">
    <location>
        <begin position="6"/>
        <end position="36"/>
    </location>
</feature>
<dbReference type="PANTHER" id="PTHR43701:SF2">
    <property type="entry name" value="MEMBRANE TRANSPORTER PROTEIN YJNA-RELATED"/>
    <property type="match status" value="1"/>
</dbReference>
<dbReference type="EMBL" id="JACBJI010000006">
    <property type="protein sequence ID" value="NYA72051.1"/>
    <property type="molecule type" value="Genomic_DNA"/>
</dbReference>
<evidence type="ECO:0000313" key="6">
    <source>
        <dbReference type="EMBL" id="NYA72051.1"/>
    </source>
</evidence>
<evidence type="ECO:0000256" key="4">
    <source>
        <dbReference type="ARBA" id="ARBA00023136"/>
    </source>
</evidence>
<dbReference type="GO" id="GO:0005886">
    <property type="term" value="C:plasma membrane"/>
    <property type="evidence" value="ECO:0007669"/>
    <property type="project" value="UniProtKB-SubCell"/>
</dbReference>
<dbReference type="Proteomes" id="UP000535020">
    <property type="component" value="Unassembled WGS sequence"/>
</dbReference>
<dbReference type="InterPro" id="IPR051598">
    <property type="entry name" value="TSUP/Inactive_protease-like"/>
</dbReference>
<feature type="transmembrane region" description="Helical" evidence="5">
    <location>
        <begin position="100"/>
        <end position="119"/>
    </location>
</feature>
<dbReference type="InterPro" id="IPR002781">
    <property type="entry name" value="TM_pro_TauE-like"/>
</dbReference>
<evidence type="ECO:0000256" key="1">
    <source>
        <dbReference type="ARBA" id="ARBA00004141"/>
    </source>
</evidence>
<evidence type="ECO:0000313" key="7">
    <source>
        <dbReference type="Proteomes" id="UP000535020"/>
    </source>
</evidence>
<organism evidence="6 7">
    <name type="scientific">Flavobacterium agri</name>
    <dbReference type="NCBI Taxonomy" id="2743471"/>
    <lineage>
        <taxon>Bacteria</taxon>
        <taxon>Pseudomonadati</taxon>
        <taxon>Bacteroidota</taxon>
        <taxon>Flavobacteriia</taxon>
        <taxon>Flavobacteriales</taxon>
        <taxon>Flavobacteriaceae</taxon>
        <taxon>Flavobacterium</taxon>
    </lineage>
</organism>
<dbReference type="Pfam" id="PF01925">
    <property type="entry name" value="TauE"/>
    <property type="match status" value="1"/>
</dbReference>
<evidence type="ECO:0000256" key="5">
    <source>
        <dbReference type="RuleBase" id="RU363041"/>
    </source>
</evidence>
<accession>A0A7Y8Y3W9</accession>
<keyword evidence="4 5" id="KW-0472">Membrane</keyword>
<evidence type="ECO:0000256" key="2">
    <source>
        <dbReference type="ARBA" id="ARBA00022692"/>
    </source>
</evidence>
<protein>
    <recommendedName>
        <fullName evidence="5">Probable membrane transporter protein</fullName>
    </recommendedName>
</protein>
<name>A0A7Y8Y3W9_9FLAO</name>
<evidence type="ECO:0000256" key="3">
    <source>
        <dbReference type="ARBA" id="ARBA00022989"/>
    </source>
</evidence>
<comment type="subcellular location">
    <subcellularLocation>
        <location evidence="5">Cell membrane</location>
        <topology evidence="5">Multi-pass membrane protein</topology>
    </subcellularLocation>
    <subcellularLocation>
        <location evidence="1">Membrane</location>
        <topology evidence="1">Multi-pass membrane protein</topology>
    </subcellularLocation>
</comment>
<gene>
    <name evidence="6" type="ORF">HZF10_14065</name>
</gene>